<dbReference type="GO" id="GO:0030145">
    <property type="term" value="F:manganese ion binding"/>
    <property type="evidence" value="ECO:0007669"/>
    <property type="project" value="UniProtKB-UniRule"/>
</dbReference>
<dbReference type="GO" id="GO:0043137">
    <property type="term" value="P:DNA replication, removal of RNA primer"/>
    <property type="evidence" value="ECO:0007669"/>
    <property type="project" value="TreeGrafter"/>
</dbReference>
<evidence type="ECO:0000256" key="14">
    <source>
        <dbReference type="HAMAP-Rule" id="MF_00052"/>
    </source>
</evidence>
<organism evidence="18 19">
    <name type="scientific">Liquorilactobacillus oeni DSM 19972</name>
    <dbReference type="NCBI Taxonomy" id="1423777"/>
    <lineage>
        <taxon>Bacteria</taxon>
        <taxon>Bacillati</taxon>
        <taxon>Bacillota</taxon>
        <taxon>Bacilli</taxon>
        <taxon>Lactobacillales</taxon>
        <taxon>Lactobacillaceae</taxon>
        <taxon>Liquorilactobacillus</taxon>
    </lineage>
</organism>
<dbReference type="SUPFAM" id="SSF53098">
    <property type="entry name" value="Ribonuclease H-like"/>
    <property type="match status" value="1"/>
</dbReference>
<evidence type="ECO:0000256" key="13">
    <source>
        <dbReference type="ARBA" id="ARBA00023211"/>
    </source>
</evidence>
<dbReference type="STRING" id="1423777.FD46_GL001496"/>
<comment type="function">
    <text evidence="3 14 16">Endonuclease that specifically degrades the RNA of RNA-DNA hybrids.</text>
</comment>
<dbReference type="InterPro" id="IPR036397">
    <property type="entry name" value="RNaseH_sf"/>
</dbReference>
<feature type="domain" description="RNase H type-2" evidence="17">
    <location>
        <begin position="72"/>
        <end position="256"/>
    </location>
</feature>
<dbReference type="GO" id="GO:0006298">
    <property type="term" value="P:mismatch repair"/>
    <property type="evidence" value="ECO:0007669"/>
    <property type="project" value="TreeGrafter"/>
</dbReference>
<dbReference type="Pfam" id="PF01351">
    <property type="entry name" value="RNase_HII"/>
    <property type="match status" value="1"/>
</dbReference>
<keyword evidence="11 14" id="KW-0255">Endonuclease</keyword>
<dbReference type="NCBIfam" id="NF000595">
    <property type="entry name" value="PRK00015.1-3"/>
    <property type="match status" value="1"/>
</dbReference>
<proteinExistence type="inferred from homology"/>
<dbReference type="PANTHER" id="PTHR10954:SF18">
    <property type="entry name" value="RIBONUCLEASE HII"/>
    <property type="match status" value="1"/>
</dbReference>
<keyword evidence="10 14" id="KW-0479">Metal-binding</keyword>
<comment type="similarity">
    <text evidence="5 14 16">Belongs to the RNase HII family.</text>
</comment>
<comment type="caution">
    <text evidence="18">The sequence shown here is derived from an EMBL/GenBank/DDBJ whole genome shotgun (WGS) entry which is preliminary data.</text>
</comment>
<dbReference type="Proteomes" id="UP000051686">
    <property type="component" value="Unassembled WGS sequence"/>
</dbReference>
<evidence type="ECO:0000256" key="15">
    <source>
        <dbReference type="PROSITE-ProRule" id="PRU01319"/>
    </source>
</evidence>
<comment type="subcellular location">
    <subcellularLocation>
        <location evidence="4 14">Cytoplasm</location>
    </subcellularLocation>
</comment>
<evidence type="ECO:0000256" key="1">
    <source>
        <dbReference type="ARBA" id="ARBA00000077"/>
    </source>
</evidence>
<dbReference type="NCBIfam" id="NF000594">
    <property type="entry name" value="PRK00015.1-1"/>
    <property type="match status" value="1"/>
</dbReference>
<dbReference type="FunFam" id="3.30.420.10:FF:000006">
    <property type="entry name" value="Ribonuclease HII"/>
    <property type="match status" value="1"/>
</dbReference>
<dbReference type="EMBL" id="AZEH01000039">
    <property type="protein sequence ID" value="KRL04369.1"/>
    <property type="molecule type" value="Genomic_DNA"/>
</dbReference>
<name>A0A0R1M8W9_9LACO</name>
<keyword evidence="13 14" id="KW-0464">Manganese</keyword>
<accession>A0A0R1M8W9</accession>
<evidence type="ECO:0000259" key="17">
    <source>
        <dbReference type="PROSITE" id="PS51975"/>
    </source>
</evidence>
<keyword evidence="9 14" id="KW-0540">Nuclease</keyword>
<comment type="catalytic activity">
    <reaction evidence="1 14 15 16">
        <text>Endonucleolytic cleavage to 5'-phosphomonoester.</text>
        <dbReference type="EC" id="3.1.26.4"/>
    </reaction>
</comment>
<evidence type="ECO:0000313" key="19">
    <source>
        <dbReference type="Proteomes" id="UP000051686"/>
    </source>
</evidence>
<evidence type="ECO:0000256" key="4">
    <source>
        <dbReference type="ARBA" id="ARBA00004496"/>
    </source>
</evidence>
<evidence type="ECO:0000256" key="16">
    <source>
        <dbReference type="RuleBase" id="RU003515"/>
    </source>
</evidence>
<feature type="binding site" evidence="14 15">
    <location>
        <position position="170"/>
    </location>
    <ligand>
        <name>a divalent metal cation</name>
        <dbReference type="ChEBI" id="CHEBI:60240"/>
    </ligand>
</feature>
<evidence type="ECO:0000256" key="3">
    <source>
        <dbReference type="ARBA" id="ARBA00004065"/>
    </source>
</evidence>
<dbReference type="InterPro" id="IPR022898">
    <property type="entry name" value="RNase_HII"/>
</dbReference>
<gene>
    <name evidence="14" type="primary">rnhB</name>
    <name evidence="18" type="ORF">FD46_GL001496</name>
</gene>
<dbReference type="InterPro" id="IPR024567">
    <property type="entry name" value="RNase_HII/HIII_dom"/>
</dbReference>
<dbReference type="InterPro" id="IPR012337">
    <property type="entry name" value="RNaseH-like_sf"/>
</dbReference>
<evidence type="ECO:0000256" key="12">
    <source>
        <dbReference type="ARBA" id="ARBA00022801"/>
    </source>
</evidence>
<dbReference type="PROSITE" id="PS51975">
    <property type="entry name" value="RNASE_H_2"/>
    <property type="match status" value="1"/>
</dbReference>
<dbReference type="PATRIC" id="fig|1423777.3.peg.1546"/>
<reference evidence="18 19" key="1">
    <citation type="journal article" date="2015" name="Genome Announc.">
        <title>Expanding the biotechnology potential of lactobacilli through comparative genomics of 213 strains and associated genera.</title>
        <authorList>
            <person name="Sun Z."/>
            <person name="Harris H.M."/>
            <person name="McCann A."/>
            <person name="Guo C."/>
            <person name="Argimon S."/>
            <person name="Zhang W."/>
            <person name="Yang X."/>
            <person name="Jeffery I.B."/>
            <person name="Cooney J.C."/>
            <person name="Kagawa T.F."/>
            <person name="Liu W."/>
            <person name="Song Y."/>
            <person name="Salvetti E."/>
            <person name="Wrobel A."/>
            <person name="Rasinkangas P."/>
            <person name="Parkhill J."/>
            <person name="Rea M.C."/>
            <person name="O'Sullivan O."/>
            <person name="Ritari J."/>
            <person name="Douillard F.P."/>
            <person name="Paul Ross R."/>
            <person name="Yang R."/>
            <person name="Briner A.E."/>
            <person name="Felis G.E."/>
            <person name="de Vos W.M."/>
            <person name="Barrangou R."/>
            <person name="Klaenhammer T.R."/>
            <person name="Caufield P.W."/>
            <person name="Cui Y."/>
            <person name="Zhang H."/>
            <person name="O'Toole P.W."/>
        </authorList>
    </citation>
    <scope>NUCLEOTIDE SEQUENCE [LARGE SCALE GENOMIC DNA]</scope>
    <source>
        <strain evidence="18 19">DSM 19972</strain>
    </source>
</reference>
<dbReference type="Gene3D" id="3.30.420.10">
    <property type="entry name" value="Ribonuclease H-like superfamily/Ribonuclease H"/>
    <property type="match status" value="1"/>
</dbReference>
<dbReference type="GO" id="GO:0005737">
    <property type="term" value="C:cytoplasm"/>
    <property type="evidence" value="ECO:0007669"/>
    <property type="project" value="UniProtKB-SubCell"/>
</dbReference>
<evidence type="ECO:0000256" key="2">
    <source>
        <dbReference type="ARBA" id="ARBA00001946"/>
    </source>
</evidence>
<dbReference type="RefSeq" id="WP_057896341.1">
    <property type="nucleotide sequence ID" value="NZ_AZEH01000039.1"/>
</dbReference>
<evidence type="ECO:0000256" key="11">
    <source>
        <dbReference type="ARBA" id="ARBA00022759"/>
    </source>
</evidence>
<comment type="cofactor">
    <cofactor evidence="14 15">
        <name>Mn(2+)</name>
        <dbReference type="ChEBI" id="CHEBI:29035"/>
    </cofactor>
    <cofactor evidence="14 15">
        <name>Mg(2+)</name>
        <dbReference type="ChEBI" id="CHEBI:18420"/>
    </cofactor>
    <text evidence="14 15">Manganese or magnesium. Binds 1 divalent metal ion per monomer in the absence of substrate. May bind a second metal ion after substrate binding.</text>
</comment>
<comment type="cofactor">
    <cofactor evidence="2">
        <name>Mg(2+)</name>
        <dbReference type="ChEBI" id="CHEBI:18420"/>
    </cofactor>
</comment>
<sequence length="256" mass="28938">MVNVKLTIAEVKEKLTQEPSAAFLTQLKTDSRKGVQQQLVCYTKKKLKAAQRVKAFKKRFEYERSFWKQGYRLVAGIDEVGRGPLAGPVVAAAVILPHDFDLIEVNDSKTLSVSKREELYDKILNQALAVAVGTVSNQMIDQINIYQATRVAMLHAVEALRIQPQQLIIDAMQIDSQLPQLRLVKADSKSISVAAASIVAKVCRDHLMSFYDRIYPEYDFRHNDGYGTPKHLQAVAKYGITPLHRKTFEPLRSHFL</sequence>
<dbReference type="OrthoDB" id="9803420at2"/>
<keyword evidence="12 14" id="KW-0378">Hydrolase</keyword>
<evidence type="ECO:0000313" key="18">
    <source>
        <dbReference type="EMBL" id="KRL04369.1"/>
    </source>
</evidence>
<feature type="binding site" evidence="14 15">
    <location>
        <position position="78"/>
    </location>
    <ligand>
        <name>a divalent metal cation</name>
        <dbReference type="ChEBI" id="CHEBI:60240"/>
    </ligand>
</feature>
<dbReference type="PANTHER" id="PTHR10954">
    <property type="entry name" value="RIBONUCLEASE H2 SUBUNIT A"/>
    <property type="match status" value="1"/>
</dbReference>
<dbReference type="AlphaFoldDB" id="A0A0R1M8W9"/>
<dbReference type="GO" id="GO:0004523">
    <property type="term" value="F:RNA-DNA hybrid ribonuclease activity"/>
    <property type="evidence" value="ECO:0007669"/>
    <property type="project" value="UniProtKB-UniRule"/>
</dbReference>
<dbReference type="HAMAP" id="MF_00052_B">
    <property type="entry name" value="RNase_HII_B"/>
    <property type="match status" value="1"/>
</dbReference>
<keyword evidence="19" id="KW-1185">Reference proteome</keyword>
<dbReference type="InterPro" id="IPR001352">
    <property type="entry name" value="RNase_HII/HIII"/>
</dbReference>
<evidence type="ECO:0000256" key="10">
    <source>
        <dbReference type="ARBA" id="ARBA00022723"/>
    </source>
</evidence>
<evidence type="ECO:0000256" key="7">
    <source>
        <dbReference type="ARBA" id="ARBA00019179"/>
    </source>
</evidence>
<dbReference type="GO" id="GO:0032299">
    <property type="term" value="C:ribonuclease H2 complex"/>
    <property type="evidence" value="ECO:0007669"/>
    <property type="project" value="TreeGrafter"/>
</dbReference>
<evidence type="ECO:0000256" key="6">
    <source>
        <dbReference type="ARBA" id="ARBA00012180"/>
    </source>
</evidence>
<dbReference type="CDD" id="cd07182">
    <property type="entry name" value="RNase_HII_bacteria_HII_like"/>
    <property type="match status" value="1"/>
</dbReference>
<evidence type="ECO:0000256" key="5">
    <source>
        <dbReference type="ARBA" id="ARBA00007383"/>
    </source>
</evidence>
<feature type="binding site" evidence="14 15">
    <location>
        <position position="79"/>
    </location>
    <ligand>
        <name>a divalent metal cation</name>
        <dbReference type="ChEBI" id="CHEBI:60240"/>
    </ligand>
</feature>
<keyword evidence="8 14" id="KW-0963">Cytoplasm</keyword>
<protein>
    <recommendedName>
        <fullName evidence="7 14">Ribonuclease HII</fullName>
        <shortName evidence="14">RNase HII</shortName>
        <ecNumber evidence="6 14">3.1.26.4</ecNumber>
    </recommendedName>
</protein>
<dbReference type="GO" id="GO:0003723">
    <property type="term" value="F:RNA binding"/>
    <property type="evidence" value="ECO:0007669"/>
    <property type="project" value="UniProtKB-UniRule"/>
</dbReference>
<evidence type="ECO:0000256" key="8">
    <source>
        <dbReference type="ARBA" id="ARBA00022490"/>
    </source>
</evidence>
<dbReference type="EC" id="3.1.26.4" evidence="6 14"/>
<evidence type="ECO:0000256" key="9">
    <source>
        <dbReference type="ARBA" id="ARBA00022722"/>
    </source>
</evidence>